<accession>A0A679JMF2</accession>
<dbReference type="AlphaFoldDB" id="A0A679JMF2"/>
<proteinExistence type="predicted"/>
<sequence>MRSEAAEIGRFGLQTVRDWGVALNADRPSWLIDGKAPRACPRLNTDQIEVLRFLVEQGPPPAAHGVGHWSLCDLAQILCEDHDVSVSEQTLSRVVRAMGYATLSARPRHQRTGPGFRNCC</sequence>
<dbReference type="EMBL" id="LR743510">
    <property type="protein sequence ID" value="CAA2137727.1"/>
    <property type="molecule type" value="Genomic_DNA"/>
</dbReference>
<geneLocation type="plasmid" evidence="2">
    <name>1</name>
</geneLocation>
<evidence type="ECO:0000259" key="1">
    <source>
        <dbReference type="Pfam" id="PF13592"/>
    </source>
</evidence>
<feature type="domain" description="Winged helix-turn helix" evidence="1">
    <location>
        <begin position="67"/>
        <end position="110"/>
    </location>
</feature>
<keyword evidence="2" id="KW-0614">Plasmid</keyword>
<organism evidence="2">
    <name type="scientific">Methylobacterium bullatum</name>
    <dbReference type="NCBI Taxonomy" id="570505"/>
    <lineage>
        <taxon>Bacteria</taxon>
        <taxon>Pseudomonadati</taxon>
        <taxon>Pseudomonadota</taxon>
        <taxon>Alphaproteobacteria</taxon>
        <taxon>Hyphomicrobiales</taxon>
        <taxon>Methylobacteriaceae</taxon>
        <taxon>Methylobacterium</taxon>
    </lineage>
</organism>
<protein>
    <recommendedName>
        <fullName evidence="1">Winged helix-turn helix domain-containing protein</fullName>
    </recommendedName>
</protein>
<dbReference type="InterPro" id="IPR025959">
    <property type="entry name" value="Winged_HTH_dom"/>
</dbReference>
<evidence type="ECO:0000313" key="2">
    <source>
        <dbReference type="EMBL" id="CAA2137727.1"/>
    </source>
</evidence>
<dbReference type="Pfam" id="PF13592">
    <property type="entry name" value="HTH_33"/>
    <property type="match status" value="1"/>
</dbReference>
<gene>
    <name evidence="2" type="ORF">MBLL_00798</name>
</gene>
<reference evidence="2" key="1">
    <citation type="submission" date="2019-12" db="EMBL/GenBank/DDBJ databases">
        <authorList>
            <person name="Cremers G."/>
        </authorList>
    </citation>
    <scope>NUCLEOTIDE SEQUENCE</scope>
    <source>
        <strain evidence="2">Mbul2</strain>
        <plasmid evidence="2">1</plasmid>
    </source>
</reference>
<name>A0A679JMF2_9HYPH</name>